<dbReference type="OrthoDB" id="114954at2"/>
<accession>A0A1H6CC02</accession>
<protein>
    <recommendedName>
        <fullName evidence="4">Outer membrane lipoprotein-sorting protein</fullName>
    </recommendedName>
</protein>
<evidence type="ECO:0000313" key="2">
    <source>
        <dbReference type="EMBL" id="SEG70428.1"/>
    </source>
</evidence>
<evidence type="ECO:0008006" key="4">
    <source>
        <dbReference type="Google" id="ProtNLM"/>
    </source>
</evidence>
<name>A0A1H6CC02_9BACT</name>
<evidence type="ECO:0000256" key="1">
    <source>
        <dbReference type="SAM" id="SignalP"/>
    </source>
</evidence>
<keyword evidence="1" id="KW-0732">Signal</keyword>
<organism evidence="2 3">
    <name type="scientific">Bryocella elongata</name>
    <dbReference type="NCBI Taxonomy" id="863522"/>
    <lineage>
        <taxon>Bacteria</taxon>
        <taxon>Pseudomonadati</taxon>
        <taxon>Acidobacteriota</taxon>
        <taxon>Terriglobia</taxon>
        <taxon>Terriglobales</taxon>
        <taxon>Acidobacteriaceae</taxon>
        <taxon>Bryocella</taxon>
    </lineage>
</organism>
<gene>
    <name evidence="2" type="ORF">SAMN05421819_4436</name>
</gene>
<dbReference type="Proteomes" id="UP000236728">
    <property type="component" value="Unassembled WGS sequence"/>
</dbReference>
<dbReference type="AlphaFoldDB" id="A0A1H6CC02"/>
<proteinExistence type="predicted"/>
<evidence type="ECO:0000313" key="3">
    <source>
        <dbReference type="Proteomes" id="UP000236728"/>
    </source>
</evidence>
<reference evidence="2 3" key="1">
    <citation type="submission" date="2016-10" db="EMBL/GenBank/DDBJ databases">
        <authorList>
            <person name="de Groot N.N."/>
        </authorList>
    </citation>
    <scope>NUCLEOTIDE SEQUENCE [LARGE SCALE GENOMIC DNA]</scope>
    <source>
        <strain evidence="2 3">DSM 22489</strain>
    </source>
</reference>
<keyword evidence="3" id="KW-1185">Reference proteome</keyword>
<dbReference type="RefSeq" id="WP_103935260.1">
    <property type="nucleotide sequence ID" value="NZ_FNVA01000009.1"/>
</dbReference>
<feature type="signal peptide" evidence="1">
    <location>
        <begin position="1"/>
        <end position="42"/>
    </location>
</feature>
<feature type="chain" id="PRO_5009294671" description="Outer membrane lipoprotein-sorting protein" evidence="1">
    <location>
        <begin position="43"/>
        <end position="308"/>
    </location>
</feature>
<dbReference type="EMBL" id="FNVA01000009">
    <property type="protein sequence ID" value="SEG70428.1"/>
    <property type="molecule type" value="Genomic_DNA"/>
</dbReference>
<sequence length="308" mass="34909">MIEQSLRERERRNLKLDLRLCFRCLAGAATLLLLCPAATVHAAEPDSTSTPLKLVQEMVRQEQLPHPDRYEYWNEERSERTGGHLWREHILETGRGKLAILEQVDGQPLSPDRAASERRRLDAIVRDPASFDRFEAAQQNDELRARQMLDSLPRCFILENVTLNNGVWRIEFRPNPAYSPTSMAEKVLHGMSGWFSIDDKQKRLIHLEGHLASNVSIGFGLINILAGSNFSSDRAEADGNWRMTRVHTDIRGHALLFKTITHNTNVHRLDFHYLDASLSIPEAVSILESGSHAADAQVATVNRDHASR</sequence>